<name>A0A3S5CR70_9PLAT</name>
<evidence type="ECO:0000256" key="1">
    <source>
        <dbReference type="SAM" id="Phobius"/>
    </source>
</evidence>
<reference evidence="2" key="1">
    <citation type="submission" date="2018-11" db="EMBL/GenBank/DDBJ databases">
        <authorList>
            <consortium name="Pathogen Informatics"/>
        </authorList>
    </citation>
    <scope>NUCLEOTIDE SEQUENCE</scope>
</reference>
<organism evidence="2 3">
    <name type="scientific">Protopolystoma xenopodis</name>
    <dbReference type="NCBI Taxonomy" id="117903"/>
    <lineage>
        <taxon>Eukaryota</taxon>
        <taxon>Metazoa</taxon>
        <taxon>Spiralia</taxon>
        <taxon>Lophotrochozoa</taxon>
        <taxon>Platyhelminthes</taxon>
        <taxon>Monogenea</taxon>
        <taxon>Polyopisthocotylea</taxon>
        <taxon>Polystomatidea</taxon>
        <taxon>Polystomatidae</taxon>
        <taxon>Protopolystoma</taxon>
    </lineage>
</organism>
<evidence type="ECO:0000313" key="2">
    <source>
        <dbReference type="EMBL" id="VEL41479.1"/>
    </source>
</evidence>
<sequence length="224" mass="24766">MLTGRLGETHLVQSPLYASPFPQSDRGLGTFPNVPPASSVSLATLSTTQQLVKETSEADPLTNYPSALSLVHLFHSTPATPFVPHEALFPKLCLWETNFWLRTPTNRHGQVFASCTTFMVRQDYSQPTSSSLRRVYPVSIHTTNRLLFADLSVAWSSLILLSSSLLFLRFILIRTSTASRILRVLVFPPNAANLSDDFQSISCPVRAMCPAISYPSVSMLLHSL</sequence>
<gene>
    <name evidence="2" type="ORF">PXEA_LOCUS34919</name>
</gene>
<proteinExistence type="predicted"/>
<feature type="transmembrane region" description="Helical" evidence="1">
    <location>
        <begin position="153"/>
        <end position="173"/>
    </location>
</feature>
<keyword evidence="1" id="KW-1133">Transmembrane helix</keyword>
<keyword evidence="3" id="KW-1185">Reference proteome</keyword>
<keyword evidence="1" id="KW-0472">Membrane</keyword>
<evidence type="ECO:0000313" key="3">
    <source>
        <dbReference type="Proteomes" id="UP000784294"/>
    </source>
</evidence>
<dbReference type="EMBL" id="CAAALY010269538">
    <property type="protein sequence ID" value="VEL41479.1"/>
    <property type="molecule type" value="Genomic_DNA"/>
</dbReference>
<dbReference type="AlphaFoldDB" id="A0A3S5CR70"/>
<dbReference type="Proteomes" id="UP000784294">
    <property type="component" value="Unassembled WGS sequence"/>
</dbReference>
<keyword evidence="1" id="KW-0812">Transmembrane</keyword>
<accession>A0A3S5CR70</accession>
<comment type="caution">
    <text evidence="2">The sequence shown here is derived from an EMBL/GenBank/DDBJ whole genome shotgun (WGS) entry which is preliminary data.</text>
</comment>
<protein>
    <submittedName>
        <fullName evidence="2">Uncharacterized protein</fullName>
    </submittedName>
</protein>